<organism evidence="1 2">
    <name type="scientific">Sclerotinia borealis (strain F-4128)</name>
    <dbReference type="NCBI Taxonomy" id="1432307"/>
    <lineage>
        <taxon>Eukaryota</taxon>
        <taxon>Fungi</taxon>
        <taxon>Dikarya</taxon>
        <taxon>Ascomycota</taxon>
        <taxon>Pezizomycotina</taxon>
        <taxon>Leotiomycetes</taxon>
        <taxon>Helotiales</taxon>
        <taxon>Sclerotiniaceae</taxon>
        <taxon>Sclerotinia</taxon>
    </lineage>
</organism>
<name>W9CXR7_SCLBF</name>
<gene>
    <name evidence="1" type="ORF">SBOR_0221</name>
</gene>
<dbReference type="HOGENOM" id="CLU_1696514_0_0_1"/>
<evidence type="ECO:0000313" key="2">
    <source>
        <dbReference type="Proteomes" id="UP000019487"/>
    </source>
</evidence>
<protein>
    <submittedName>
        <fullName evidence="1">Uncharacterized protein</fullName>
    </submittedName>
</protein>
<keyword evidence="2" id="KW-1185">Reference proteome</keyword>
<evidence type="ECO:0000313" key="1">
    <source>
        <dbReference type="EMBL" id="ESZ99459.1"/>
    </source>
</evidence>
<dbReference type="Proteomes" id="UP000019487">
    <property type="component" value="Unassembled WGS sequence"/>
</dbReference>
<dbReference type="EMBL" id="AYSA01000006">
    <property type="protein sequence ID" value="ESZ99459.1"/>
    <property type="molecule type" value="Genomic_DNA"/>
</dbReference>
<sequence>MPGSVSLILTARVRSWLDSLKYAIDMSFDDVAGNFGQSGNSILALLEKRHATLITVQPGFLRTCFLGNYGMVPESRIPENVFRNQWLDQLSRSVRLMLSWPDADIATLLGLPTTIDHRDEKSYLLINVPITIDRREASPTPRTKSELPTPLSIIF</sequence>
<comment type="caution">
    <text evidence="1">The sequence shown here is derived from an EMBL/GenBank/DDBJ whole genome shotgun (WGS) entry which is preliminary data.</text>
</comment>
<dbReference type="STRING" id="1432307.W9CXR7"/>
<proteinExistence type="predicted"/>
<accession>W9CXR7</accession>
<dbReference type="AlphaFoldDB" id="W9CXR7"/>
<reference evidence="1 2" key="1">
    <citation type="journal article" date="2014" name="Genome Announc.">
        <title>Draft genome sequence of Sclerotinia borealis, a psychrophilic plant pathogenic fungus.</title>
        <authorList>
            <person name="Mardanov A.V."/>
            <person name="Beletsky A.V."/>
            <person name="Kadnikov V.V."/>
            <person name="Ignatov A.N."/>
            <person name="Ravin N.V."/>
        </authorList>
    </citation>
    <scope>NUCLEOTIDE SEQUENCE [LARGE SCALE GENOMIC DNA]</scope>
    <source>
        <strain evidence="2">F-4157</strain>
    </source>
</reference>